<comment type="caution">
    <text evidence="1">The sequence shown here is derived from an EMBL/GenBank/DDBJ whole genome shotgun (WGS) entry which is preliminary data.</text>
</comment>
<evidence type="ECO:0000313" key="2">
    <source>
        <dbReference type="Proteomes" id="UP000177042"/>
    </source>
</evidence>
<evidence type="ECO:0000313" key="1">
    <source>
        <dbReference type="EMBL" id="OGE25887.1"/>
    </source>
</evidence>
<dbReference type="AlphaFoldDB" id="A0A1F5JB72"/>
<reference evidence="1 2" key="1">
    <citation type="journal article" date="2016" name="Nat. Commun.">
        <title>Thousands of microbial genomes shed light on interconnected biogeochemical processes in an aquifer system.</title>
        <authorList>
            <person name="Anantharaman K."/>
            <person name="Brown C.T."/>
            <person name="Hug L.A."/>
            <person name="Sharon I."/>
            <person name="Castelle C.J."/>
            <person name="Probst A.J."/>
            <person name="Thomas B.C."/>
            <person name="Singh A."/>
            <person name="Wilkins M.J."/>
            <person name="Karaoz U."/>
            <person name="Brodie E.L."/>
            <person name="Williams K.H."/>
            <person name="Hubbard S.S."/>
            <person name="Banfield J.F."/>
        </authorList>
    </citation>
    <scope>NUCLEOTIDE SEQUENCE [LARGE SCALE GENOMIC DNA]</scope>
</reference>
<gene>
    <name evidence="1" type="ORF">A3C26_00940</name>
</gene>
<dbReference type="Proteomes" id="UP000177042">
    <property type="component" value="Unassembled WGS sequence"/>
</dbReference>
<protein>
    <submittedName>
        <fullName evidence="1">Uncharacterized protein</fullName>
    </submittedName>
</protein>
<accession>A0A1F5JB72</accession>
<proteinExistence type="predicted"/>
<sequence length="74" mass="8578">MARVEYYLQQGKFVPSDREKLESNGFLIYRSLGRTHQNFQTGGLQFDIAPDLEAELLVRTEEKPAHKNQLANRL</sequence>
<name>A0A1F5JB72_9BACT</name>
<organism evidence="1 2">
    <name type="scientific">Candidatus Daviesbacteria bacterium RIFCSPHIGHO2_02_FULL_39_12</name>
    <dbReference type="NCBI Taxonomy" id="1797770"/>
    <lineage>
        <taxon>Bacteria</taxon>
        <taxon>Candidatus Daviesiibacteriota</taxon>
    </lineage>
</organism>
<dbReference type="EMBL" id="MFCX01000019">
    <property type="protein sequence ID" value="OGE25887.1"/>
    <property type="molecule type" value="Genomic_DNA"/>
</dbReference>